<keyword evidence="2" id="KW-0732">Signal</keyword>
<name>A0A812S9P1_9DINO</name>
<dbReference type="Proteomes" id="UP000604046">
    <property type="component" value="Unassembled WGS sequence"/>
</dbReference>
<dbReference type="EMBL" id="CAJNDS010002435">
    <property type="protein sequence ID" value="CAE7473478.1"/>
    <property type="molecule type" value="Genomic_DNA"/>
</dbReference>
<protein>
    <recommendedName>
        <fullName evidence="5">J domain-containing protein</fullName>
    </recommendedName>
</protein>
<feature type="signal peptide" evidence="2">
    <location>
        <begin position="1"/>
        <end position="33"/>
    </location>
</feature>
<evidence type="ECO:0000256" key="2">
    <source>
        <dbReference type="SAM" id="SignalP"/>
    </source>
</evidence>
<dbReference type="InterPro" id="IPR001623">
    <property type="entry name" value="DnaJ_domain"/>
</dbReference>
<gene>
    <name evidence="3" type="ORF">SNAT2548_LOCUS26604</name>
</gene>
<dbReference type="CDD" id="cd06257">
    <property type="entry name" value="DnaJ"/>
    <property type="match status" value="1"/>
</dbReference>
<comment type="caution">
    <text evidence="3">The sequence shown here is derived from an EMBL/GenBank/DDBJ whole genome shotgun (WGS) entry which is preliminary data.</text>
</comment>
<dbReference type="InterPro" id="IPR036869">
    <property type="entry name" value="J_dom_sf"/>
</dbReference>
<sequence length="273" mass="29648">MAWRRRLTGLVFLSFSFQFFWNFSLPLPGRTGGQEPPEPNHDNRFVIDVANELWYGADDMLTAGAFMGDEGWANRGESPATLGSVGISLRNAAEALLLADWYDFSGELEVAGAAGDYYFLEEDFSSIGAALPGDPDSEEDFETWGAEQSAPTAAVAAAALDRLSAEIDSLAGRINEGSVAAQALERTAENCRRAGRLLQGQPADESDEDDGADSTPLPSNVRAALEEAANDAERRSTLRRLLKEYHPDQNPGEEDAVLPVFMKLQELRDQSGD</sequence>
<feature type="chain" id="PRO_5032325418" description="J domain-containing protein" evidence="2">
    <location>
        <begin position="34"/>
        <end position="273"/>
    </location>
</feature>
<dbReference type="OrthoDB" id="428626at2759"/>
<evidence type="ECO:0000256" key="1">
    <source>
        <dbReference type="SAM" id="MobiDB-lite"/>
    </source>
</evidence>
<dbReference type="Gene3D" id="1.10.287.110">
    <property type="entry name" value="DnaJ domain"/>
    <property type="match status" value="1"/>
</dbReference>
<proteinExistence type="predicted"/>
<keyword evidence="4" id="KW-1185">Reference proteome</keyword>
<dbReference type="AlphaFoldDB" id="A0A812S9P1"/>
<evidence type="ECO:0000313" key="4">
    <source>
        <dbReference type="Proteomes" id="UP000604046"/>
    </source>
</evidence>
<accession>A0A812S9P1</accession>
<evidence type="ECO:0008006" key="5">
    <source>
        <dbReference type="Google" id="ProtNLM"/>
    </source>
</evidence>
<feature type="region of interest" description="Disordered" evidence="1">
    <location>
        <begin position="199"/>
        <end position="257"/>
    </location>
</feature>
<organism evidence="3 4">
    <name type="scientific">Symbiodinium natans</name>
    <dbReference type="NCBI Taxonomy" id="878477"/>
    <lineage>
        <taxon>Eukaryota</taxon>
        <taxon>Sar</taxon>
        <taxon>Alveolata</taxon>
        <taxon>Dinophyceae</taxon>
        <taxon>Suessiales</taxon>
        <taxon>Symbiodiniaceae</taxon>
        <taxon>Symbiodinium</taxon>
    </lineage>
</organism>
<feature type="compositionally biased region" description="Basic and acidic residues" evidence="1">
    <location>
        <begin position="231"/>
        <end position="247"/>
    </location>
</feature>
<evidence type="ECO:0000313" key="3">
    <source>
        <dbReference type="EMBL" id="CAE7473478.1"/>
    </source>
</evidence>
<reference evidence="3" key="1">
    <citation type="submission" date="2021-02" db="EMBL/GenBank/DDBJ databases">
        <authorList>
            <person name="Dougan E. K."/>
            <person name="Rhodes N."/>
            <person name="Thang M."/>
            <person name="Chan C."/>
        </authorList>
    </citation>
    <scope>NUCLEOTIDE SEQUENCE</scope>
</reference>